<feature type="region of interest" description="Disordered" evidence="1">
    <location>
        <begin position="29"/>
        <end position="50"/>
    </location>
</feature>
<dbReference type="Pfam" id="PF07690">
    <property type="entry name" value="MFS_1"/>
    <property type="match status" value="1"/>
</dbReference>
<sequence>MGGPHPHAPCSRISMRPIRIGPAACSLAHGPAPRRVTRPKLRGPRPADRIPPAKRWTEDLIARAGSDRIVSVGAASDAAAGPSPGGQGVIDRARSFFNVFSDPSCNRRLFALAFGQMLCSAATLIHDTYLPVYMQDVLGLSNTKIGAVQGIAQFLAQLAKGVSGIVGDILGSQVRMVVFGTFLTLLCKPMFALSYPVMKIYGSMVALYWIVIGKLCDRLSKGIREAPTKAVMNELAAESGDSPDPAYGMRQSLATGGALIGSSAAAAIFAATGQSYILTFVAAAVPAFFALCWLTVSFKDDLSSKKRVATQDKGQAEDSTESSTSLLFKAKALLGSFKPVYWQALAVVVILYFARFDASFLMLRAKQVMPKTEIASILALNMAVQAFMTAPLAKLAGQSVSSRNTMLTLGFLAMIAADAAFGLPFFGHRWGMWLGATFLALHMSMTHSITLSMVGSYMPTGEVKGVGKLSGTAWSLTDILLGFALVASNYVAGVLSDVTATRGLGNVGCFAGGATACLLAILLLNLFARFGDLEKQELVVKRKRGK</sequence>
<feature type="transmembrane region" description="Helical" evidence="2">
    <location>
        <begin position="504"/>
        <end position="528"/>
    </location>
</feature>
<gene>
    <name evidence="3" type="ORF">OSTQU699_LOCUS7838</name>
</gene>
<feature type="transmembrane region" description="Helical" evidence="2">
    <location>
        <begin position="277"/>
        <end position="298"/>
    </location>
</feature>
<accession>A0A8S1J8A2</accession>
<keyword evidence="2" id="KW-0812">Transmembrane</keyword>
<feature type="transmembrane region" description="Helical" evidence="2">
    <location>
        <begin position="405"/>
        <end position="426"/>
    </location>
</feature>
<keyword evidence="2" id="KW-1133">Transmembrane helix</keyword>
<dbReference type="PANTHER" id="PTHR23518:SF2">
    <property type="entry name" value="MAJOR FACILITATOR SUPERFAMILY TRANSPORTER"/>
    <property type="match status" value="1"/>
</dbReference>
<feature type="transmembrane region" description="Helical" evidence="2">
    <location>
        <begin position="469"/>
        <end position="492"/>
    </location>
</feature>
<keyword evidence="2" id="KW-0472">Membrane</keyword>
<feature type="transmembrane region" description="Helical" evidence="2">
    <location>
        <begin position="432"/>
        <end position="457"/>
    </location>
</feature>
<reference evidence="3" key="1">
    <citation type="submission" date="2020-12" db="EMBL/GenBank/DDBJ databases">
        <authorList>
            <person name="Iha C."/>
        </authorList>
    </citation>
    <scope>NUCLEOTIDE SEQUENCE</scope>
</reference>
<dbReference type="Gene3D" id="1.20.1250.20">
    <property type="entry name" value="MFS general substrate transporter like domains"/>
    <property type="match status" value="1"/>
</dbReference>
<protein>
    <recommendedName>
        <fullName evidence="5">Major facilitator superfamily (MFS) profile domain-containing protein</fullName>
    </recommendedName>
</protein>
<dbReference type="AlphaFoldDB" id="A0A8S1J8A2"/>
<evidence type="ECO:0008006" key="5">
    <source>
        <dbReference type="Google" id="ProtNLM"/>
    </source>
</evidence>
<dbReference type="GO" id="GO:0022857">
    <property type="term" value="F:transmembrane transporter activity"/>
    <property type="evidence" value="ECO:0007669"/>
    <property type="project" value="InterPro"/>
</dbReference>
<dbReference type="EMBL" id="CAJHUC010001844">
    <property type="protein sequence ID" value="CAD7702481.1"/>
    <property type="molecule type" value="Genomic_DNA"/>
</dbReference>
<organism evidence="3 4">
    <name type="scientific">Ostreobium quekettii</name>
    <dbReference type="NCBI Taxonomy" id="121088"/>
    <lineage>
        <taxon>Eukaryota</taxon>
        <taxon>Viridiplantae</taxon>
        <taxon>Chlorophyta</taxon>
        <taxon>core chlorophytes</taxon>
        <taxon>Ulvophyceae</taxon>
        <taxon>TCBD clade</taxon>
        <taxon>Bryopsidales</taxon>
        <taxon>Ostreobineae</taxon>
        <taxon>Ostreobiaceae</taxon>
        <taxon>Ostreobium</taxon>
    </lineage>
</organism>
<evidence type="ECO:0000256" key="2">
    <source>
        <dbReference type="SAM" id="Phobius"/>
    </source>
</evidence>
<dbReference type="InterPro" id="IPR036259">
    <property type="entry name" value="MFS_trans_sf"/>
</dbReference>
<dbReference type="PANTHER" id="PTHR23518">
    <property type="entry name" value="C-METHYLTRANSFERASE"/>
    <property type="match status" value="1"/>
</dbReference>
<dbReference type="Proteomes" id="UP000708148">
    <property type="component" value="Unassembled WGS sequence"/>
</dbReference>
<evidence type="ECO:0000256" key="1">
    <source>
        <dbReference type="SAM" id="MobiDB-lite"/>
    </source>
</evidence>
<dbReference type="OrthoDB" id="512088at2759"/>
<evidence type="ECO:0000313" key="4">
    <source>
        <dbReference type="Proteomes" id="UP000708148"/>
    </source>
</evidence>
<keyword evidence="4" id="KW-1185">Reference proteome</keyword>
<proteinExistence type="predicted"/>
<name>A0A8S1J8A2_9CHLO</name>
<dbReference type="SUPFAM" id="SSF103473">
    <property type="entry name" value="MFS general substrate transporter"/>
    <property type="match status" value="1"/>
</dbReference>
<feature type="transmembrane region" description="Helical" evidence="2">
    <location>
        <begin position="190"/>
        <end position="211"/>
    </location>
</feature>
<feature type="transmembrane region" description="Helical" evidence="2">
    <location>
        <begin position="332"/>
        <end position="354"/>
    </location>
</feature>
<dbReference type="InterPro" id="IPR011701">
    <property type="entry name" value="MFS"/>
</dbReference>
<comment type="caution">
    <text evidence="3">The sequence shown here is derived from an EMBL/GenBank/DDBJ whole genome shotgun (WGS) entry which is preliminary data.</text>
</comment>
<evidence type="ECO:0000313" key="3">
    <source>
        <dbReference type="EMBL" id="CAD7702481.1"/>
    </source>
</evidence>
<feature type="transmembrane region" description="Helical" evidence="2">
    <location>
        <begin position="374"/>
        <end position="393"/>
    </location>
</feature>